<dbReference type="SUPFAM" id="SSF111384">
    <property type="entry name" value="OmpH-like"/>
    <property type="match status" value="1"/>
</dbReference>
<feature type="signal peptide" evidence="4">
    <location>
        <begin position="1"/>
        <end position="26"/>
    </location>
</feature>
<dbReference type="RefSeq" id="WP_177527417.1">
    <property type="nucleotide sequence ID" value="NZ_CBCSHE010000004.1"/>
</dbReference>
<dbReference type="InterPro" id="IPR005632">
    <property type="entry name" value="Chaperone_Skp"/>
</dbReference>
<evidence type="ECO:0000256" key="4">
    <source>
        <dbReference type="SAM" id="SignalP"/>
    </source>
</evidence>
<dbReference type="Pfam" id="PF03938">
    <property type="entry name" value="OmpH"/>
    <property type="match status" value="1"/>
</dbReference>
<dbReference type="PANTHER" id="PTHR35089:SF1">
    <property type="entry name" value="CHAPERONE PROTEIN SKP"/>
    <property type="match status" value="1"/>
</dbReference>
<evidence type="ECO:0000313" key="6">
    <source>
        <dbReference type="Proteomes" id="UP000595224"/>
    </source>
</evidence>
<gene>
    <name evidence="5" type="ORF">IWA51_04795</name>
</gene>
<protein>
    <submittedName>
        <fullName evidence="5">OmpH family outer membrane protein</fullName>
    </submittedName>
</protein>
<dbReference type="Proteomes" id="UP000595224">
    <property type="component" value="Chromosome"/>
</dbReference>
<dbReference type="Gene3D" id="3.30.910.20">
    <property type="entry name" value="Skp domain"/>
    <property type="match status" value="1"/>
</dbReference>
<dbReference type="SMART" id="SM00935">
    <property type="entry name" value="OmpH"/>
    <property type="match status" value="1"/>
</dbReference>
<feature type="coiled-coil region" evidence="3">
    <location>
        <begin position="51"/>
        <end position="85"/>
    </location>
</feature>
<keyword evidence="2 4" id="KW-0732">Signal</keyword>
<dbReference type="PANTHER" id="PTHR35089">
    <property type="entry name" value="CHAPERONE PROTEIN SKP"/>
    <property type="match status" value="1"/>
</dbReference>
<sequence length="177" mass="20295">MKTVNLKKIIVLSVVAFASSFCGIFAQQITKFGVVDTARVYQAYFRDSTPVRNYESKKQEFQSEIDKMVSDLQNLHDRKLEYEKNGDESAAMNIEAQITKKTDFINEYTNAKNVELESLKKSLQDNDAFYKQLYNTLSRIAEKGGYSMILSLQQSNAILWYSRSVDITDEVISQLGR</sequence>
<evidence type="ECO:0000256" key="2">
    <source>
        <dbReference type="ARBA" id="ARBA00022729"/>
    </source>
</evidence>
<dbReference type="AlphaFoldDB" id="A0A7T3V5U0"/>
<evidence type="ECO:0000256" key="3">
    <source>
        <dbReference type="SAM" id="Coils"/>
    </source>
</evidence>
<evidence type="ECO:0000313" key="5">
    <source>
        <dbReference type="EMBL" id="QQA01918.1"/>
    </source>
</evidence>
<proteinExistence type="inferred from homology"/>
<organism evidence="5 6">
    <name type="scientific">Treponema peruense</name>
    <dbReference type="NCBI Taxonomy" id="2787628"/>
    <lineage>
        <taxon>Bacteria</taxon>
        <taxon>Pseudomonadati</taxon>
        <taxon>Spirochaetota</taxon>
        <taxon>Spirochaetia</taxon>
        <taxon>Spirochaetales</taxon>
        <taxon>Treponemataceae</taxon>
        <taxon>Treponema</taxon>
    </lineage>
</organism>
<dbReference type="InterPro" id="IPR024930">
    <property type="entry name" value="Skp_dom_sf"/>
</dbReference>
<accession>A0A7T3V5U0</accession>
<keyword evidence="3" id="KW-0175">Coiled coil</keyword>
<feature type="chain" id="PRO_5032664727" evidence="4">
    <location>
        <begin position="27"/>
        <end position="177"/>
    </location>
</feature>
<dbReference type="GO" id="GO:0050821">
    <property type="term" value="P:protein stabilization"/>
    <property type="evidence" value="ECO:0007669"/>
    <property type="project" value="TreeGrafter"/>
</dbReference>
<dbReference type="EMBL" id="CP064936">
    <property type="protein sequence ID" value="QQA01918.1"/>
    <property type="molecule type" value="Genomic_DNA"/>
</dbReference>
<dbReference type="GO" id="GO:0051082">
    <property type="term" value="F:unfolded protein binding"/>
    <property type="evidence" value="ECO:0007669"/>
    <property type="project" value="InterPro"/>
</dbReference>
<comment type="similarity">
    <text evidence="1">Belongs to the Skp family.</text>
</comment>
<dbReference type="GO" id="GO:0005829">
    <property type="term" value="C:cytosol"/>
    <property type="evidence" value="ECO:0007669"/>
    <property type="project" value="TreeGrafter"/>
</dbReference>
<reference evidence="5 6" key="1">
    <citation type="submission" date="2020-11" db="EMBL/GenBank/DDBJ databases">
        <title>Treponema Peruensis nv. sp., first commensal Treponema isolated from human feces.</title>
        <authorList>
            <person name="Belkhou C."/>
            <person name="Raes J."/>
        </authorList>
    </citation>
    <scope>NUCLEOTIDE SEQUENCE [LARGE SCALE GENOMIC DNA]</scope>
    <source>
        <strain evidence="5 6">RCC2812</strain>
    </source>
</reference>
<keyword evidence="6" id="KW-1185">Reference proteome</keyword>
<name>A0A7T3V5U0_9SPIR</name>
<evidence type="ECO:0000256" key="1">
    <source>
        <dbReference type="ARBA" id="ARBA00009091"/>
    </source>
</evidence>
<dbReference type="KEGG" id="tper:IWA51_04795"/>